<name>A0ABS8X0K5_DATST</name>
<proteinExistence type="predicted"/>
<accession>A0ABS8X0K5</accession>
<dbReference type="EMBL" id="JACEIK010015310">
    <property type="protein sequence ID" value="MCE3216968.1"/>
    <property type="molecule type" value="Genomic_DNA"/>
</dbReference>
<organism evidence="1 2">
    <name type="scientific">Datura stramonium</name>
    <name type="common">Jimsonweed</name>
    <name type="synonym">Common thornapple</name>
    <dbReference type="NCBI Taxonomy" id="4076"/>
    <lineage>
        <taxon>Eukaryota</taxon>
        <taxon>Viridiplantae</taxon>
        <taxon>Streptophyta</taxon>
        <taxon>Embryophyta</taxon>
        <taxon>Tracheophyta</taxon>
        <taxon>Spermatophyta</taxon>
        <taxon>Magnoliopsida</taxon>
        <taxon>eudicotyledons</taxon>
        <taxon>Gunneridae</taxon>
        <taxon>Pentapetalae</taxon>
        <taxon>asterids</taxon>
        <taxon>lamiids</taxon>
        <taxon>Solanales</taxon>
        <taxon>Solanaceae</taxon>
        <taxon>Solanoideae</taxon>
        <taxon>Datureae</taxon>
        <taxon>Datura</taxon>
    </lineage>
</organism>
<sequence>MKGEEEDDDVRSGWWWSRRRSRDGKRCYGGYSVLRLGGSGVVVEPALMSERKNEEGSEVGFSSGVRRRWWWGIEGEGKVEGERRR</sequence>
<dbReference type="Proteomes" id="UP000823775">
    <property type="component" value="Unassembled WGS sequence"/>
</dbReference>
<reference evidence="1 2" key="1">
    <citation type="journal article" date="2021" name="BMC Genomics">
        <title>Datura genome reveals duplications of psychoactive alkaloid biosynthetic genes and high mutation rate following tissue culture.</title>
        <authorList>
            <person name="Rajewski A."/>
            <person name="Carter-House D."/>
            <person name="Stajich J."/>
            <person name="Litt A."/>
        </authorList>
    </citation>
    <scope>NUCLEOTIDE SEQUENCE [LARGE SCALE GENOMIC DNA]</scope>
    <source>
        <strain evidence="1">AR-01</strain>
    </source>
</reference>
<protein>
    <submittedName>
        <fullName evidence="1">Uncharacterized protein</fullName>
    </submittedName>
</protein>
<comment type="caution">
    <text evidence="1">The sequence shown here is derived from an EMBL/GenBank/DDBJ whole genome shotgun (WGS) entry which is preliminary data.</text>
</comment>
<evidence type="ECO:0000313" key="2">
    <source>
        <dbReference type="Proteomes" id="UP000823775"/>
    </source>
</evidence>
<evidence type="ECO:0000313" key="1">
    <source>
        <dbReference type="EMBL" id="MCE3216968.1"/>
    </source>
</evidence>
<gene>
    <name evidence="1" type="ORF">HAX54_009802</name>
</gene>
<keyword evidence="2" id="KW-1185">Reference proteome</keyword>